<accession>A0ABU2DXR4</accession>
<comment type="caution">
    <text evidence="1">The sequence shown here is derived from an EMBL/GenBank/DDBJ whole genome shotgun (WGS) entry which is preliminary data.</text>
</comment>
<gene>
    <name evidence="1" type="ORF">FEQ00_00779</name>
</gene>
<proteinExistence type="predicted"/>
<evidence type="ECO:0000313" key="1">
    <source>
        <dbReference type="EMBL" id="MDR8752375.1"/>
    </source>
</evidence>
<dbReference type="RefSeq" id="WP_244131338.1">
    <property type="nucleotide sequence ID" value="NZ_CADFDQ010000003.1"/>
</dbReference>
<reference evidence="1 2" key="1">
    <citation type="submission" date="2019-06" db="EMBL/GenBank/DDBJ databases">
        <title>Evolution of Burkholderia multivorans in the lungs of Cystic Fibrosis patients.</title>
        <authorList>
            <person name="Moreira L.M."/>
        </authorList>
    </citation>
    <scope>NUCLEOTIDE SEQUENCE [LARGE SCALE GENOMIC DNA]</scope>
    <source>
        <strain evidence="1 2">VC13239</strain>
    </source>
</reference>
<evidence type="ECO:0000313" key="2">
    <source>
        <dbReference type="Proteomes" id="UP001248067"/>
    </source>
</evidence>
<keyword evidence="2" id="KW-1185">Reference proteome</keyword>
<name>A0ABU2DXR4_9BURK</name>
<evidence type="ECO:0008006" key="3">
    <source>
        <dbReference type="Google" id="ProtNLM"/>
    </source>
</evidence>
<dbReference type="EMBL" id="VJSY01000004">
    <property type="protein sequence ID" value="MDR8752375.1"/>
    <property type="molecule type" value="Genomic_DNA"/>
</dbReference>
<organism evidence="1 2">
    <name type="scientific">Burkholderia pseudomultivorans</name>
    <dbReference type="NCBI Taxonomy" id="1207504"/>
    <lineage>
        <taxon>Bacteria</taxon>
        <taxon>Pseudomonadati</taxon>
        <taxon>Pseudomonadota</taxon>
        <taxon>Betaproteobacteria</taxon>
        <taxon>Burkholderiales</taxon>
        <taxon>Burkholderiaceae</taxon>
        <taxon>Burkholderia</taxon>
        <taxon>Burkholderia cepacia complex</taxon>
    </lineage>
</organism>
<protein>
    <recommendedName>
        <fullName evidence="3">Helix-turn-helix domain-containing protein</fullName>
    </recommendedName>
</protein>
<sequence>MTNPMEELRATAARLKRESEELVRKIEALPRPYESSRGSLSDEQILQLAHRAVRLFEQQPPRPVHVTQSQAADMLGLSRVTIGKLVRTGELKLNGCGRIPIEEIDWFRAGVARQDRPVRRPKP</sequence>
<dbReference type="Proteomes" id="UP001248067">
    <property type="component" value="Unassembled WGS sequence"/>
</dbReference>